<evidence type="ECO:0000256" key="8">
    <source>
        <dbReference type="ARBA" id="ARBA00023014"/>
    </source>
</evidence>
<dbReference type="RefSeq" id="WP_353438164.1">
    <property type="nucleotide sequence ID" value="NZ_CP099959.1"/>
</dbReference>
<dbReference type="PANTHER" id="PTHR13932">
    <property type="entry name" value="COPROPORPHYRINIGEN III OXIDASE"/>
    <property type="match status" value="1"/>
</dbReference>
<evidence type="ECO:0000259" key="11">
    <source>
        <dbReference type="PROSITE" id="PS51918"/>
    </source>
</evidence>
<protein>
    <recommendedName>
        <fullName evidence="3 10">Heme chaperone HemW</fullName>
    </recommendedName>
</protein>
<comment type="cofactor">
    <cofactor evidence="1">
        <name>[4Fe-4S] cluster</name>
        <dbReference type="ChEBI" id="CHEBI:49883"/>
    </cofactor>
</comment>
<evidence type="ECO:0000256" key="1">
    <source>
        <dbReference type="ARBA" id="ARBA00001966"/>
    </source>
</evidence>
<dbReference type="SUPFAM" id="SSF102114">
    <property type="entry name" value="Radical SAM enzymes"/>
    <property type="match status" value="1"/>
</dbReference>
<evidence type="ECO:0000256" key="9">
    <source>
        <dbReference type="ARBA" id="ARBA00023186"/>
    </source>
</evidence>
<dbReference type="PANTHER" id="PTHR13932:SF5">
    <property type="entry name" value="RADICAL S-ADENOSYL METHIONINE DOMAIN-CONTAINING PROTEIN 1, MITOCHONDRIAL"/>
    <property type="match status" value="1"/>
</dbReference>
<dbReference type="SFLD" id="SFLDF00562">
    <property type="entry name" value="HemN-like__clustered_with_heat"/>
    <property type="match status" value="1"/>
</dbReference>
<keyword evidence="9 10" id="KW-0143">Chaperone</keyword>
<evidence type="ECO:0000256" key="2">
    <source>
        <dbReference type="ARBA" id="ARBA00006100"/>
    </source>
</evidence>
<dbReference type="SFLD" id="SFLDS00029">
    <property type="entry name" value="Radical_SAM"/>
    <property type="match status" value="1"/>
</dbReference>
<dbReference type="EMBL" id="CP099959">
    <property type="protein sequence ID" value="XCC57134.1"/>
    <property type="molecule type" value="Genomic_DNA"/>
</dbReference>
<dbReference type="GO" id="GO:0046872">
    <property type="term" value="F:metal ion binding"/>
    <property type="evidence" value="ECO:0007669"/>
    <property type="project" value="UniProtKB-UniRule"/>
</dbReference>
<comment type="similarity">
    <text evidence="2">Belongs to the anaerobic coproporphyrinogen-III oxidase family. HemW subfamily.</text>
</comment>
<gene>
    <name evidence="12" type="primary">hemW</name>
    <name evidence="12" type="ORF">NKE59_06455</name>
</gene>
<keyword evidence="10" id="KW-0004">4Fe-4S</keyword>
<dbReference type="Pfam" id="PF04055">
    <property type="entry name" value="Radical_SAM"/>
    <property type="match status" value="1"/>
</dbReference>
<dbReference type="GO" id="GO:0006779">
    <property type="term" value="P:porphyrin-containing compound biosynthetic process"/>
    <property type="evidence" value="ECO:0007669"/>
    <property type="project" value="InterPro"/>
</dbReference>
<dbReference type="GO" id="GO:0051539">
    <property type="term" value="F:4 iron, 4 sulfur cluster binding"/>
    <property type="evidence" value="ECO:0007669"/>
    <property type="project" value="UniProtKB-UniRule"/>
</dbReference>
<feature type="domain" description="Radical SAM core" evidence="11">
    <location>
        <begin position="8"/>
        <end position="241"/>
    </location>
</feature>
<keyword evidence="6 10" id="KW-0479">Metal-binding</keyword>
<keyword evidence="10" id="KW-0963">Cytoplasm</keyword>
<keyword evidence="4 10" id="KW-0349">Heme</keyword>
<keyword evidence="8 10" id="KW-0411">Iron-sulfur</keyword>
<reference evidence="12" key="1">
    <citation type="submission" date="2022-06" db="EMBL/GenBank/DDBJ databases">
        <title>New Polynucleobacter species.</title>
        <authorList>
            <person name="Hahn M.W."/>
        </authorList>
    </citation>
    <scope>NUCLEOTIDE SEQUENCE</scope>
    <source>
        <strain evidence="12">UK-FUSCHL-C3</strain>
    </source>
</reference>
<evidence type="ECO:0000256" key="3">
    <source>
        <dbReference type="ARBA" id="ARBA00017228"/>
    </source>
</evidence>
<dbReference type="SMART" id="SM00729">
    <property type="entry name" value="Elp3"/>
    <property type="match status" value="1"/>
</dbReference>
<dbReference type="AlphaFoldDB" id="A0AAU8A0K1"/>
<organism evidence="12">
    <name type="scientific">Polynucleobacter sp. UK-FUSCHL-C3</name>
    <dbReference type="NCBI Taxonomy" id="2955208"/>
    <lineage>
        <taxon>Bacteria</taxon>
        <taxon>Pseudomonadati</taxon>
        <taxon>Pseudomonadota</taxon>
        <taxon>Betaproteobacteria</taxon>
        <taxon>Burkholderiales</taxon>
        <taxon>Burkholderiaceae</taxon>
        <taxon>Polynucleobacter</taxon>
    </lineage>
</organism>
<dbReference type="InterPro" id="IPR007197">
    <property type="entry name" value="rSAM"/>
</dbReference>
<evidence type="ECO:0000256" key="10">
    <source>
        <dbReference type="RuleBase" id="RU364116"/>
    </source>
</evidence>
<dbReference type="InterPro" id="IPR058240">
    <property type="entry name" value="rSAM_sf"/>
</dbReference>
<dbReference type="InterPro" id="IPR010723">
    <property type="entry name" value="HemN_C"/>
</dbReference>
<dbReference type="PROSITE" id="PS51918">
    <property type="entry name" value="RADICAL_SAM"/>
    <property type="match status" value="1"/>
</dbReference>
<dbReference type="GO" id="GO:0004109">
    <property type="term" value="F:coproporphyrinogen oxidase activity"/>
    <property type="evidence" value="ECO:0007669"/>
    <property type="project" value="InterPro"/>
</dbReference>
<comment type="subcellular location">
    <subcellularLocation>
        <location evidence="10">Cytoplasm</location>
    </subcellularLocation>
</comment>
<proteinExistence type="inferred from homology"/>
<dbReference type="InterPro" id="IPR034505">
    <property type="entry name" value="Coproporphyrinogen-III_oxidase"/>
</dbReference>
<dbReference type="InterPro" id="IPR006638">
    <property type="entry name" value="Elp3/MiaA/NifB-like_rSAM"/>
</dbReference>
<dbReference type="Gene3D" id="3.20.20.70">
    <property type="entry name" value="Aldolase class I"/>
    <property type="match status" value="1"/>
</dbReference>
<sequence>MLDTAIQLKALPPLSLYIHFPWCERKCPYCDFNSHQVKDGGFDEKRYIQALIADLQTELPNIWGRRVHTIFIGGGTPSLLSPAGLDELLSHVRALIPLEPHAEITLEANPGSVEAAKFREFAQLGVNRVSLGIQSFNDRHLKFLGRIHNASEAQAAIEIAQDYFASVNLDVMYALPEQTADEAKADLLRALSFQTKHLSLYHLTMEPNTYFASHPPPLPNEDESDVMFEFALSTLQERGYQRYEVSAYCQDDQVCRHNLNYWEFGDYIGIGAGAHGKISMPNRITRQIRERHPETYMDKIFKENSACLESRSIEIDDLAFEFMLNGLRLINGVPTHQFTERTGLPLHRISKAIDEAIRKGLLDEDPMRLKATALGMRYLNDLQELFLK</sequence>
<dbReference type="SFLD" id="SFLDF00288">
    <property type="entry name" value="HemN-like__clustered_with_nucl"/>
    <property type="match status" value="1"/>
</dbReference>
<dbReference type="SFLD" id="SFLDG01082">
    <property type="entry name" value="B12-binding_domain_containing"/>
    <property type="match status" value="1"/>
</dbReference>
<evidence type="ECO:0000256" key="7">
    <source>
        <dbReference type="ARBA" id="ARBA00023004"/>
    </source>
</evidence>
<comment type="function">
    <text evidence="10">Probably acts as a heme chaperone, transferring heme to an unknown acceptor. Binds one molecule of heme per monomer, possibly covalently. Binds 1 [4Fe-4S] cluster. The cluster is coordinated with 3 cysteines and an exchangeable S-adenosyl-L-methionine.</text>
</comment>
<dbReference type="CDD" id="cd01335">
    <property type="entry name" value="Radical_SAM"/>
    <property type="match status" value="1"/>
</dbReference>
<dbReference type="Pfam" id="PF06969">
    <property type="entry name" value="HemN_C"/>
    <property type="match status" value="1"/>
</dbReference>
<keyword evidence="7 10" id="KW-0408">Iron</keyword>
<evidence type="ECO:0000256" key="6">
    <source>
        <dbReference type="ARBA" id="ARBA00022723"/>
    </source>
</evidence>
<dbReference type="InterPro" id="IPR004559">
    <property type="entry name" value="HemW-like"/>
</dbReference>
<evidence type="ECO:0000256" key="5">
    <source>
        <dbReference type="ARBA" id="ARBA00022691"/>
    </source>
</evidence>
<keyword evidence="5 10" id="KW-0949">S-adenosyl-L-methionine</keyword>
<dbReference type="NCBIfam" id="TIGR00539">
    <property type="entry name" value="hemN_rel"/>
    <property type="match status" value="1"/>
</dbReference>
<accession>A0AAU8A0K1</accession>
<dbReference type="GO" id="GO:0005737">
    <property type="term" value="C:cytoplasm"/>
    <property type="evidence" value="ECO:0007669"/>
    <property type="project" value="UniProtKB-SubCell"/>
</dbReference>
<dbReference type="InterPro" id="IPR013785">
    <property type="entry name" value="Aldolase_TIM"/>
</dbReference>
<dbReference type="SFLD" id="SFLDG01065">
    <property type="entry name" value="anaerobic_coproporphyrinogen-I"/>
    <property type="match status" value="1"/>
</dbReference>
<evidence type="ECO:0000256" key="4">
    <source>
        <dbReference type="ARBA" id="ARBA00022617"/>
    </source>
</evidence>
<name>A0AAU8A0K1_9BURK</name>
<evidence type="ECO:0000313" key="12">
    <source>
        <dbReference type="EMBL" id="XCC57134.1"/>
    </source>
</evidence>